<dbReference type="InterPro" id="IPR044730">
    <property type="entry name" value="RNase_H-like_dom_plant"/>
</dbReference>
<dbReference type="CDD" id="cd06222">
    <property type="entry name" value="RNase_H_like"/>
    <property type="match status" value="1"/>
</dbReference>
<gene>
    <name evidence="2" type="ORF">J1N35_027461</name>
</gene>
<dbReference type="GO" id="GO:0003676">
    <property type="term" value="F:nucleic acid binding"/>
    <property type="evidence" value="ECO:0007669"/>
    <property type="project" value="InterPro"/>
</dbReference>
<dbReference type="Proteomes" id="UP000828251">
    <property type="component" value="Unassembled WGS sequence"/>
</dbReference>
<proteinExistence type="predicted"/>
<comment type="caution">
    <text evidence="2">The sequence shown here is derived from an EMBL/GenBank/DDBJ whole genome shotgun (WGS) entry which is preliminary data.</text>
</comment>
<dbReference type="PANTHER" id="PTHR47723">
    <property type="entry name" value="OS05G0353850 PROTEIN"/>
    <property type="match status" value="1"/>
</dbReference>
<dbReference type="Gene3D" id="3.30.420.10">
    <property type="entry name" value="Ribonuclease H-like superfamily/Ribonuclease H"/>
    <property type="match status" value="1"/>
</dbReference>
<dbReference type="SUPFAM" id="SSF53098">
    <property type="entry name" value="Ribonuclease H-like"/>
    <property type="match status" value="1"/>
</dbReference>
<organism evidence="2 3">
    <name type="scientific">Gossypium stocksii</name>
    <dbReference type="NCBI Taxonomy" id="47602"/>
    <lineage>
        <taxon>Eukaryota</taxon>
        <taxon>Viridiplantae</taxon>
        <taxon>Streptophyta</taxon>
        <taxon>Embryophyta</taxon>
        <taxon>Tracheophyta</taxon>
        <taxon>Spermatophyta</taxon>
        <taxon>Magnoliopsida</taxon>
        <taxon>eudicotyledons</taxon>
        <taxon>Gunneridae</taxon>
        <taxon>Pentapetalae</taxon>
        <taxon>rosids</taxon>
        <taxon>malvids</taxon>
        <taxon>Malvales</taxon>
        <taxon>Malvaceae</taxon>
        <taxon>Malvoideae</taxon>
        <taxon>Gossypium</taxon>
    </lineage>
</organism>
<accession>A0A9D3VCI1</accession>
<dbReference type="InterPro" id="IPR002156">
    <property type="entry name" value="RNaseH_domain"/>
</dbReference>
<dbReference type="OrthoDB" id="979162at2759"/>
<dbReference type="PROSITE" id="PS50879">
    <property type="entry name" value="RNASE_H_1"/>
    <property type="match status" value="1"/>
</dbReference>
<evidence type="ECO:0000313" key="2">
    <source>
        <dbReference type="EMBL" id="KAH1075133.1"/>
    </source>
</evidence>
<sequence>MTWLSHNKVCVLKVQGEEWCFDDEVLQEEAIRFFPDLYSNSVVNGDFPIWVFAKVNLSSLIYLFLEWRDLGMNDIMKELTDYKRITWKEFSISSSISEGLAMNNAERCKRGIAMDASCCVGRYPKELYMLYVIVLLPIRLRWVHVGWKPPPPGWLKINSDGANLSSGQLSSFAGLLRSNNGDLIAGYCRKFGGCSAVRAELWEIHDGLHMAWKRGYKQVILESDSKIAVDGIIKAPVGTTNDPLIRRIREFYSISSVKPTMWQNCWLRCLMGEN</sequence>
<keyword evidence="3" id="KW-1185">Reference proteome</keyword>
<evidence type="ECO:0000313" key="3">
    <source>
        <dbReference type="Proteomes" id="UP000828251"/>
    </source>
</evidence>
<dbReference type="InterPro" id="IPR012337">
    <property type="entry name" value="RNaseH-like_sf"/>
</dbReference>
<dbReference type="InterPro" id="IPR036397">
    <property type="entry name" value="RNaseH_sf"/>
</dbReference>
<name>A0A9D3VCI1_9ROSI</name>
<dbReference type="AlphaFoldDB" id="A0A9D3VCI1"/>
<dbReference type="InterPro" id="IPR053151">
    <property type="entry name" value="RNase_H-like"/>
</dbReference>
<dbReference type="GO" id="GO:0004523">
    <property type="term" value="F:RNA-DNA hybrid ribonuclease activity"/>
    <property type="evidence" value="ECO:0007669"/>
    <property type="project" value="InterPro"/>
</dbReference>
<dbReference type="EMBL" id="JAIQCV010000008">
    <property type="protein sequence ID" value="KAH1075133.1"/>
    <property type="molecule type" value="Genomic_DNA"/>
</dbReference>
<dbReference type="Pfam" id="PF13456">
    <property type="entry name" value="RVT_3"/>
    <property type="match status" value="1"/>
</dbReference>
<reference evidence="2 3" key="1">
    <citation type="journal article" date="2021" name="Plant Biotechnol. J.">
        <title>Multi-omics assisted identification of the key and species-specific regulatory components of drought-tolerant mechanisms in Gossypium stocksii.</title>
        <authorList>
            <person name="Yu D."/>
            <person name="Ke L."/>
            <person name="Zhang D."/>
            <person name="Wu Y."/>
            <person name="Sun Y."/>
            <person name="Mei J."/>
            <person name="Sun J."/>
            <person name="Sun Y."/>
        </authorList>
    </citation>
    <scope>NUCLEOTIDE SEQUENCE [LARGE SCALE GENOMIC DNA]</scope>
    <source>
        <strain evidence="3">cv. E1</strain>
        <tissue evidence="2">Leaf</tissue>
    </source>
</reference>
<feature type="domain" description="RNase H type-1" evidence="1">
    <location>
        <begin position="151"/>
        <end position="274"/>
    </location>
</feature>
<dbReference type="PANTHER" id="PTHR47723:SF13">
    <property type="entry name" value="PUTATIVE-RELATED"/>
    <property type="match status" value="1"/>
</dbReference>
<protein>
    <recommendedName>
        <fullName evidence="1">RNase H type-1 domain-containing protein</fullName>
    </recommendedName>
</protein>
<evidence type="ECO:0000259" key="1">
    <source>
        <dbReference type="PROSITE" id="PS50879"/>
    </source>
</evidence>